<sequence length="53" mass="6397">MVQMKVDLPKELNLLLRKYALDYEKGSREKATIYILGNYLFELYNVKEKRKND</sequence>
<reference evidence="1" key="1">
    <citation type="journal article" date="2015" name="Nature">
        <title>Complex archaea that bridge the gap between prokaryotes and eukaryotes.</title>
        <authorList>
            <person name="Spang A."/>
            <person name="Saw J.H."/>
            <person name="Jorgensen S.L."/>
            <person name="Zaremba-Niedzwiedzka K."/>
            <person name="Martijn J."/>
            <person name="Lind A.E."/>
            <person name="van Eijk R."/>
            <person name="Schleper C."/>
            <person name="Guy L."/>
            <person name="Ettema T.J."/>
        </authorList>
    </citation>
    <scope>NUCLEOTIDE SEQUENCE</scope>
</reference>
<name>A0A0F9LNR6_9ZZZZ</name>
<organism evidence="1">
    <name type="scientific">marine sediment metagenome</name>
    <dbReference type="NCBI Taxonomy" id="412755"/>
    <lineage>
        <taxon>unclassified sequences</taxon>
        <taxon>metagenomes</taxon>
        <taxon>ecological metagenomes</taxon>
    </lineage>
</organism>
<comment type="caution">
    <text evidence="1">The sequence shown here is derived from an EMBL/GenBank/DDBJ whole genome shotgun (WGS) entry which is preliminary data.</text>
</comment>
<dbReference type="AlphaFoldDB" id="A0A0F9LNR6"/>
<proteinExistence type="predicted"/>
<evidence type="ECO:0000313" key="1">
    <source>
        <dbReference type="EMBL" id="KKM88836.1"/>
    </source>
</evidence>
<gene>
    <name evidence="1" type="ORF">LCGC14_1254700</name>
</gene>
<protein>
    <submittedName>
        <fullName evidence="1">Uncharacterized protein</fullName>
    </submittedName>
</protein>
<accession>A0A0F9LNR6</accession>
<dbReference type="EMBL" id="LAZR01006908">
    <property type="protein sequence ID" value="KKM88836.1"/>
    <property type="molecule type" value="Genomic_DNA"/>
</dbReference>